<feature type="region of interest" description="Disordered" evidence="1">
    <location>
        <begin position="399"/>
        <end position="426"/>
    </location>
</feature>
<feature type="region of interest" description="Disordered" evidence="1">
    <location>
        <begin position="511"/>
        <end position="536"/>
    </location>
</feature>
<evidence type="ECO:0000256" key="1">
    <source>
        <dbReference type="SAM" id="MobiDB-lite"/>
    </source>
</evidence>
<evidence type="ECO:0000259" key="2">
    <source>
        <dbReference type="PROSITE" id="PS50800"/>
    </source>
</evidence>
<dbReference type="Proteomes" id="UP000230002">
    <property type="component" value="Unassembled WGS sequence"/>
</dbReference>
<organism evidence="3 4">
    <name type="scientific">Ganoderma sinense ZZ0214-1</name>
    <dbReference type="NCBI Taxonomy" id="1077348"/>
    <lineage>
        <taxon>Eukaryota</taxon>
        <taxon>Fungi</taxon>
        <taxon>Dikarya</taxon>
        <taxon>Basidiomycota</taxon>
        <taxon>Agaricomycotina</taxon>
        <taxon>Agaricomycetes</taxon>
        <taxon>Polyporales</taxon>
        <taxon>Polyporaceae</taxon>
        <taxon>Ganoderma</taxon>
    </lineage>
</organism>
<dbReference type="Pfam" id="PF02992">
    <property type="entry name" value="Transposase_21"/>
    <property type="match status" value="1"/>
</dbReference>
<dbReference type="InterPro" id="IPR003034">
    <property type="entry name" value="SAP_dom"/>
</dbReference>
<proteinExistence type="predicted"/>
<comment type="caution">
    <text evidence="3">The sequence shown here is derived from an EMBL/GenBank/DDBJ whole genome shotgun (WGS) entry which is preliminary data.</text>
</comment>
<dbReference type="STRING" id="1077348.A0A2G8SKR5"/>
<dbReference type="InterPro" id="IPR004242">
    <property type="entry name" value="Transposase_21"/>
</dbReference>
<protein>
    <recommendedName>
        <fullName evidence="2">SAP domain-containing protein</fullName>
    </recommendedName>
</protein>
<evidence type="ECO:0000313" key="4">
    <source>
        <dbReference type="Proteomes" id="UP000230002"/>
    </source>
</evidence>
<dbReference type="EMBL" id="AYKW01000005">
    <property type="protein sequence ID" value="PIL34333.1"/>
    <property type="molecule type" value="Genomic_DNA"/>
</dbReference>
<dbReference type="PANTHER" id="PTHR46579">
    <property type="entry name" value="F5/8 TYPE C DOMAIN-CONTAINING PROTEIN-RELATED"/>
    <property type="match status" value="1"/>
</dbReference>
<sequence length="672" mass="74193">METATSQACGGPLWRTRTIRGKTFSFPLQTFLYQELKAWLGRLLSREGLEETMDAAAARLQDPPKSVMTDIWDAPVLRELLKDGKPFVHGPPEEGRYIFALYIDSFNPYQSKEAKQTVSVTGIYLVCLNLPPHLRYLPENTLLVGVIPGPHKPSLEQLNHFLRPLVDELLVFWETGVFFSRTAKHALGRLVRAALVPLVCDLPAARQTAGFGGHGAKFFCSMCTLTKTSINDIRYKTWIPRTCHQHRLDAEAWRAAPSVSARNTAFKSNSTRWSELLRLPYWDPIKYTVIDSMHNHYLGLLKFHCRRLWGMNISAADAEDGSHTASQPPEEDLARGTSFLYSGSEVELATCSKRVLRYLCSTVGIVTSKESHDRLVKWLVVWRTKQGISPTSLTPLAPTIGTGATTTSQEVASGSRNAAVGQQSTRGAATTEKIASAETTLTNALSSSSLTKKYNIATLQVLCKRRGLSETGGREALANRLLQAVRNSGAAPVEVMFFDFSGVIEFKELTQSSQSRDATPLPRPRVGQEGNPELLPPLVEDSSMAGVDNASDEDVPASAKVSAVLGRKTLSTIHEQLSLTELPSWINPVPRNVGTTTRGKLSADQWHVLCVVHLPIILIRQWTPKGGLFKRMLDNYMNLVAEVMIGSLLEMSEETIVAYEAAAYEYLNGAQI</sequence>
<gene>
    <name evidence="3" type="ORF">GSI_03108</name>
</gene>
<dbReference type="AlphaFoldDB" id="A0A2G8SKR5"/>
<keyword evidence="4" id="KW-1185">Reference proteome</keyword>
<accession>A0A2G8SKR5</accession>
<name>A0A2G8SKR5_9APHY</name>
<reference evidence="3 4" key="1">
    <citation type="journal article" date="2015" name="Sci. Rep.">
        <title>Chromosome-level genome map provides insights into diverse defense mechanisms in the medicinal fungus Ganoderma sinense.</title>
        <authorList>
            <person name="Zhu Y."/>
            <person name="Xu J."/>
            <person name="Sun C."/>
            <person name="Zhou S."/>
            <person name="Xu H."/>
            <person name="Nelson D.R."/>
            <person name="Qian J."/>
            <person name="Song J."/>
            <person name="Luo H."/>
            <person name="Xiang L."/>
            <person name="Li Y."/>
            <person name="Xu Z."/>
            <person name="Ji A."/>
            <person name="Wang L."/>
            <person name="Lu S."/>
            <person name="Hayward A."/>
            <person name="Sun W."/>
            <person name="Li X."/>
            <person name="Schwartz D.C."/>
            <person name="Wang Y."/>
            <person name="Chen S."/>
        </authorList>
    </citation>
    <scope>NUCLEOTIDE SEQUENCE [LARGE SCALE GENOMIC DNA]</scope>
    <source>
        <strain evidence="3 4">ZZ0214-1</strain>
    </source>
</reference>
<evidence type="ECO:0000313" key="3">
    <source>
        <dbReference type="EMBL" id="PIL34333.1"/>
    </source>
</evidence>
<dbReference type="PANTHER" id="PTHR46579:SF2">
    <property type="entry name" value="C2H2-TYPE DOMAIN-CONTAINING PROTEIN"/>
    <property type="match status" value="1"/>
</dbReference>
<dbReference type="PROSITE" id="PS50800">
    <property type="entry name" value="SAP"/>
    <property type="match status" value="1"/>
</dbReference>
<feature type="domain" description="SAP" evidence="2">
    <location>
        <begin position="451"/>
        <end position="485"/>
    </location>
</feature>
<feature type="compositionally biased region" description="Polar residues" evidence="1">
    <location>
        <begin position="402"/>
        <end position="426"/>
    </location>
</feature>
<dbReference type="OrthoDB" id="3269001at2759"/>